<keyword evidence="3" id="KW-1185">Reference proteome</keyword>
<evidence type="ECO:0000313" key="2">
    <source>
        <dbReference type="EMBL" id="PLW87725.1"/>
    </source>
</evidence>
<dbReference type="Gene3D" id="3.40.50.720">
    <property type="entry name" value="NAD(P)-binding Rossmann-like Domain"/>
    <property type="match status" value="1"/>
</dbReference>
<sequence length="316" mass="34640">MLSFRAIDNTTCLPQDNRSEHMAKPSLLIIGCGDLGVRVHRILSPLGWRVSGIRRRPEAIDTLPLHAADYTRSEDLALLEELKPDYVLTTFTPISRDIDGYQLGFTRAAENVIAGLGSHRPKRIIMASSTRVYAEQNGAWVDEKSELSDTDPRAIAIATAEDHFLTAGLPASIVRFGGLYGGPGPRLIERVLTGNANASSPIHYTNRVHRDDAAGFLAHLFTLAHTGAPLLSIYNGVDNEPASLQDIEAWLASQLQVELRRVPAADDAQSVAVGKRCRNQRLRDSEYTLLYPDFRSGYVKLLPKPEPTPGTPPATD</sequence>
<gene>
    <name evidence="2" type="ORF">C0029_03895</name>
</gene>
<dbReference type="SUPFAM" id="SSF51735">
    <property type="entry name" value="NAD(P)-binding Rossmann-fold domains"/>
    <property type="match status" value="1"/>
</dbReference>
<comment type="caution">
    <text evidence="2">The sequence shown here is derived from an EMBL/GenBank/DDBJ whole genome shotgun (WGS) entry which is preliminary data.</text>
</comment>
<protein>
    <submittedName>
        <fullName evidence="2">Epimerase</fullName>
    </submittedName>
</protein>
<dbReference type="EMBL" id="PKUR01000001">
    <property type="protein sequence ID" value="PLW87725.1"/>
    <property type="molecule type" value="Genomic_DNA"/>
</dbReference>
<dbReference type="AlphaFoldDB" id="A0AAP8MHA8"/>
<evidence type="ECO:0000259" key="1">
    <source>
        <dbReference type="Pfam" id="PF13460"/>
    </source>
</evidence>
<reference evidence="2 3" key="1">
    <citation type="submission" date="2018-01" db="EMBL/GenBank/DDBJ databases">
        <title>The draft genome sequence of Halioglobus japonicus S1-36.</title>
        <authorList>
            <person name="Du Z.-J."/>
            <person name="Shi M.-J."/>
        </authorList>
    </citation>
    <scope>NUCLEOTIDE SEQUENCE [LARGE SCALE GENOMIC DNA]</scope>
    <source>
        <strain evidence="2 3">S1-36</strain>
    </source>
</reference>
<dbReference type="InterPro" id="IPR051783">
    <property type="entry name" value="NAD(P)-dependent_oxidoreduct"/>
</dbReference>
<dbReference type="Pfam" id="PF13460">
    <property type="entry name" value="NAD_binding_10"/>
    <property type="match status" value="1"/>
</dbReference>
<dbReference type="PANTHER" id="PTHR48079:SF6">
    <property type="entry name" value="NAD(P)-BINDING DOMAIN-CONTAINING PROTEIN-RELATED"/>
    <property type="match status" value="1"/>
</dbReference>
<evidence type="ECO:0000313" key="3">
    <source>
        <dbReference type="Proteomes" id="UP000235162"/>
    </source>
</evidence>
<dbReference type="GO" id="GO:0005737">
    <property type="term" value="C:cytoplasm"/>
    <property type="evidence" value="ECO:0007669"/>
    <property type="project" value="TreeGrafter"/>
</dbReference>
<feature type="domain" description="NAD(P)-binding" evidence="1">
    <location>
        <begin position="36"/>
        <end position="221"/>
    </location>
</feature>
<accession>A0AAP8MHA8</accession>
<proteinExistence type="predicted"/>
<dbReference type="InterPro" id="IPR036291">
    <property type="entry name" value="NAD(P)-bd_dom_sf"/>
</dbReference>
<dbReference type="PANTHER" id="PTHR48079">
    <property type="entry name" value="PROTEIN YEEZ"/>
    <property type="match status" value="1"/>
</dbReference>
<name>A0AAP8MHA8_9GAMM</name>
<organism evidence="2 3">
    <name type="scientific">Halioglobus japonicus</name>
    <dbReference type="NCBI Taxonomy" id="930805"/>
    <lineage>
        <taxon>Bacteria</taxon>
        <taxon>Pseudomonadati</taxon>
        <taxon>Pseudomonadota</taxon>
        <taxon>Gammaproteobacteria</taxon>
        <taxon>Cellvibrionales</taxon>
        <taxon>Halieaceae</taxon>
        <taxon>Halioglobus</taxon>
    </lineage>
</organism>
<dbReference type="GO" id="GO:0004029">
    <property type="term" value="F:aldehyde dehydrogenase (NAD+) activity"/>
    <property type="evidence" value="ECO:0007669"/>
    <property type="project" value="TreeGrafter"/>
</dbReference>
<dbReference type="Proteomes" id="UP000235162">
    <property type="component" value="Unassembled WGS sequence"/>
</dbReference>
<dbReference type="InterPro" id="IPR016040">
    <property type="entry name" value="NAD(P)-bd_dom"/>
</dbReference>